<dbReference type="KEGG" id="swd:Swoo_3875"/>
<dbReference type="RefSeq" id="WP_012326463.1">
    <property type="nucleotide sequence ID" value="NC_010506.1"/>
</dbReference>
<dbReference type="AlphaFoldDB" id="B1KFF8"/>
<gene>
    <name evidence="2" type="ordered locus">Swoo_3875</name>
</gene>
<dbReference type="Pfam" id="PF24832">
    <property type="entry name" value="DUF7716"/>
    <property type="match status" value="1"/>
</dbReference>
<keyword evidence="3" id="KW-1185">Reference proteome</keyword>
<dbReference type="eggNOG" id="ENOG5031GRC">
    <property type="taxonomic scope" value="Bacteria"/>
</dbReference>
<evidence type="ECO:0000313" key="2">
    <source>
        <dbReference type="EMBL" id="ACA88133.1"/>
    </source>
</evidence>
<reference evidence="2 3" key="1">
    <citation type="submission" date="2008-02" db="EMBL/GenBank/DDBJ databases">
        <title>Complete sequence of Shewanella woodyi ATCC 51908.</title>
        <authorList>
            <consortium name="US DOE Joint Genome Institute"/>
            <person name="Copeland A."/>
            <person name="Lucas S."/>
            <person name="Lapidus A."/>
            <person name="Glavina del Rio T."/>
            <person name="Dalin E."/>
            <person name="Tice H."/>
            <person name="Bruce D."/>
            <person name="Goodwin L."/>
            <person name="Pitluck S."/>
            <person name="Sims D."/>
            <person name="Brettin T."/>
            <person name="Detter J.C."/>
            <person name="Han C."/>
            <person name="Kuske C.R."/>
            <person name="Schmutz J."/>
            <person name="Larimer F."/>
            <person name="Land M."/>
            <person name="Hauser L."/>
            <person name="Kyrpides N."/>
            <person name="Lykidis A."/>
            <person name="Zhao J.-S."/>
            <person name="Richardson P."/>
        </authorList>
    </citation>
    <scope>NUCLEOTIDE SEQUENCE [LARGE SCALE GENOMIC DNA]</scope>
    <source>
        <strain evidence="3">ATCC 51908 / MS32</strain>
    </source>
</reference>
<organism evidence="2 3">
    <name type="scientific">Shewanella woodyi (strain ATCC 51908 / MS32)</name>
    <dbReference type="NCBI Taxonomy" id="392500"/>
    <lineage>
        <taxon>Bacteria</taxon>
        <taxon>Pseudomonadati</taxon>
        <taxon>Pseudomonadota</taxon>
        <taxon>Gammaproteobacteria</taxon>
        <taxon>Alteromonadales</taxon>
        <taxon>Shewanellaceae</taxon>
        <taxon>Shewanella</taxon>
    </lineage>
</organism>
<protein>
    <recommendedName>
        <fullName evidence="1">DUF7716 domain-containing protein</fullName>
    </recommendedName>
</protein>
<accession>B1KFF8</accession>
<dbReference type="Proteomes" id="UP000002168">
    <property type="component" value="Chromosome"/>
</dbReference>
<dbReference type="HOGENOM" id="CLU_1569640_0_0_6"/>
<proteinExistence type="predicted"/>
<name>B1KFF8_SHEWM</name>
<dbReference type="STRING" id="392500.Swoo_3875"/>
<evidence type="ECO:0000259" key="1">
    <source>
        <dbReference type="Pfam" id="PF24832"/>
    </source>
</evidence>
<dbReference type="InterPro" id="IPR056133">
    <property type="entry name" value="DUF7716"/>
</dbReference>
<evidence type="ECO:0000313" key="3">
    <source>
        <dbReference type="Proteomes" id="UP000002168"/>
    </source>
</evidence>
<dbReference type="EMBL" id="CP000961">
    <property type="protein sequence ID" value="ACA88133.1"/>
    <property type="molecule type" value="Genomic_DNA"/>
</dbReference>
<feature type="domain" description="DUF7716" evidence="1">
    <location>
        <begin position="4"/>
        <end position="104"/>
    </location>
</feature>
<sequence>MEPLINILNRARVGLEEGWLYLPENSDWTVNTLGIIIDADSLEQHEVDEEDEPIFAKERRLIPTIDSATIESVAACAENLDDDFSEELLLESFVYYVEYDAFLPYSGFKPLPPEGHRNKLDRDFYDSLGEERPNTPCKREDCSRGAVKYSVLCRVHHFEMIHKRPCPFSD</sequence>